<comment type="activity regulation">
    <text evidence="12">Activated by a monovalent cation that binds near, but not in, the active site. The most likely occupant of the site in vivo is potassium. Ion binding induces a conformational change that may alter substrate affinity.</text>
</comment>
<accession>A0A949JWP7</accession>
<evidence type="ECO:0000256" key="11">
    <source>
        <dbReference type="ARBA" id="ARBA00023277"/>
    </source>
</evidence>
<feature type="binding site" evidence="12">
    <location>
        <position position="290"/>
    </location>
    <ligand>
        <name>ATP</name>
        <dbReference type="ChEBI" id="CHEBI:30616"/>
    </ligand>
</feature>
<dbReference type="GO" id="GO:0004747">
    <property type="term" value="F:ribokinase activity"/>
    <property type="evidence" value="ECO:0007669"/>
    <property type="project" value="UniProtKB-UniRule"/>
</dbReference>
<evidence type="ECO:0000256" key="12">
    <source>
        <dbReference type="HAMAP-Rule" id="MF_01987"/>
    </source>
</evidence>
<dbReference type="EMBL" id="JAHQCW010000003">
    <property type="protein sequence ID" value="MBU9735461.1"/>
    <property type="molecule type" value="Genomic_DNA"/>
</dbReference>
<dbReference type="InterPro" id="IPR011877">
    <property type="entry name" value="Ribokinase"/>
</dbReference>
<dbReference type="GO" id="GO:0046872">
    <property type="term" value="F:metal ion binding"/>
    <property type="evidence" value="ECO:0007669"/>
    <property type="project" value="UniProtKB-KW"/>
</dbReference>
<keyword evidence="4 12" id="KW-0808">Transferase</keyword>
<comment type="subcellular location">
    <subcellularLocation>
        <location evidence="12">Cytoplasm</location>
    </subcellularLocation>
</comment>
<evidence type="ECO:0000256" key="3">
    <source>
        <dbReference type="ARBA" id="ARBA00016943"/>
    </source>
</evidence>
<feature type="binding site" evidence="12">
    <location>
        <position position="260"/>
    </location>
    <ligand>
        <name>K(+)</name>
        <dbReference type="ChEBI" id="CHEBI:29103"/>
    </ligand>
</feature>
<comment type="pathway">
    <text evidence="12">Carbohydrate metabolism; D-ribose degradation; D-ribose 5-phosphate from beta-D-ribopyranose: step 2/2.</text>
</comment>
<evidence type="ECO:0000256" key="1">
    <source>
        <dbReference type="ARBA" id="ARBA00005380"/>
    </source>
</evidence>
<feature type="binding site" evidence="12">
    <location>
        <position position="305"/>
    </location>
    <ligand>
        <name>K(+)</name>
        <dbReference type="ChEBI" id="CHEBI:29103"/>
    </ligand>
</feature>
<proteinExistence type="inferred from homology"/>
<keyword evidence="7 12" id="KW-0418">Kinase</keyword>
<keyword evidence="12" id="KW-0963">Cytoplasm</keyword>
<feature type="binding site" evidence="12">
    <location>
        <begin position="265"/>
        <end position="266"/>
    </location>
    <ligand>
        <name>ATP</name>
        <dbReference type="ChEBI" id="CHEBI:30616"/>
    </ligand>
</feature>
<comment type="similarity">
    <text evidence="1">Belongs to the carbohydrate kinase pfkB family.</text>
</comment>
<keyword evidence="8 12" id="KW-0067">ATP-binding</keyword>
<dbReference type="GO" id="GO:0005737">
    <property type="term" value="C:cytoplasm"/>
    <property type="evidence" value="ECO:0007669"/>
    <property type="project" value="UniProtKB-SubCell"/>
</dbReference>
<dbReference type="CDD" id="cd01174">
    <property type="entry name" value="ribokinase"/>
    <property type="match status" value="1"/>
</dbReference>
<dbReference type="GO" id="GO:0005524">
    <property type="term" value="F:ATP binding"/>
    <property type="evidence" value="ECO:0007669"/>
    <property type="project" value="UniProtKB-UniRule"/>
</dbReference>
<dbReference type="InterPro" id="IPR011611">
    <property type="entry name" value="PfkB_dom"/>
</dbReference>
<feature type="binding site" evidence="12">
    <location>
        <position position="262"/>
    </location>
    <ligand>
        <name>K(+)</name>
        <dbReference type="ChEBI" id="CHEBI:29103"/>
    </ligand>
</feature>
<feature type="binding site" evidence="12">
    <location>
        <position position="296"/>
    </location>
    <ligand>
        <name>K(+)</name>
        <dbReference type="ChEBI" id="CHEBI:29103"/>
    </ligand>
</feature>
<comment type="caution">
    <text evidence="14">The sequence shown here is derived from an EMBL/GenBank/DDBJ whole genome shotgun (WGS) entry which is preliminary data.</text>
</comment>
<gene>
    <name evidence="12" type="primary">rbsK</name>
    <name evidence="14" type="ORF">KTH89_02865</name>
</gene>
<dbReference type="InterPro" id="IPR029056">
    <property type="entry name" value="Ribokinase-like"/>
</dbReference>
<dbReference type="Proteomes" id="UP000712157">
    <property type="component" value="Unassembled WGS sequence"/>
</dbReference>
<organism evidence="14 15">
    <name type="scientific">Diplocloster agilis</name>
    <dbReference type="NCBI Taxonomy" id="2850323"/>
    <lineage>
        <taxon>Bacteria</taxon>
        <taxon>Bacillati</taxon>
        <taxon>Bacillota</taxon>
        <taxon>Clostridia</taxon>
        <taxon>Lachnospirales</taxon>
        <taxon>Lachnospiraceae</taxon>
        <taxon>Diplocloster</taxon>
    </lineage>
</organism>
<sequence>MVAAKEAPRVLVFNNHGVGQYVRIDRLPKWGETIRGKDWQFEQDGGKGSNVAIALGRLKIPTAFLGKIGKDYWGDLGISWMEEAGVNICRIRRSEQVNTCTGIILTDHDGRNSIVVGESSSNAMTIEELEEDIGCFSNADILITGFEIREDLALKAAKIAHNKGICTILNASPVPEHGIGMLLDIDILIINWEEACVLAQIEEEEQDGKTGNGYRAQVIRRVKQTCLPGNVIMTLGDEGCMVLEDDICTWIPGVKQQAVDTTGAGDGFLAAFAANLVWGKTITEACRWANRYSAYTVAHQGTIPSYPDRETIERFMDDSGPDTP</sequence>
<feature type="domain" description="Carbohydrate kinase PfkB" evidence="13">
    <location>
        <begin position="31"/>
        <end position="308"/>
    </location>
</feature>
<evidence type="ECO:0000313" key="15">
    <source>
        <dbReference type="Proteomes" id="UP000712157"/>
    </source>
</evidence>
<keyword evidence="15" id="KW-1185">Reference proteome</keyword>
<keyword evidence="6 12" id="KW-0547">Nucleotide-binding</keyword>
<dbReference type="RefSeq" id="WP_238720551.1">
    <property type="nucleotide sequence ID" value="NZ_JAHQCW010000003.1"/>
</dbReference>
<dbReference type="InterPro" id="IPR002139">
    <property type="entry name" value="Ribo/fructo_kinase"/>
</dbReference>
<feature type="binding site" evidence="12">
    <location>
        <position position="301"/>
    </location>
    <ligand>
        <name>K(+)</name>
        <dbReference type="ChEBI" id="CHEBI:29103"/>
    </ligand>
</feature>
<keyword evidence="11 12" id="KW-0119">Carbohydrate metabolism</keyword>
<feature type="binding site" evidence="12">
    <location>
        <begin position="46"/>
        <end position="50"/>
    </location>
    <ligand>
        <name>substrate</name>
    </ligand>
</feature>
<dbReference type="PANTHER" id="PTHR10584">
    <property type="entry name" value="SUGAR KINASE"/>
    <property type="match status" value="1"/>
</dbReference>
<evidence type="ECO:0000256" key="9">
    <source>
        <dbReference type="ARBA" id="ARBA00022842"/>
    </source>
</evidence>
<evidence type="ECO:0000256" key="4">
    <source>
        <dbReference type="ARBA" id="ARBA00022679"/>
    </source>
</evidence>
<dbReference type="Pfam" id="PF00294">
    <property type="entry name" value="PfkB"/>
    <property type="match status" value="1"/>
</dbReference>
<dbReference type="GO" id="GO:0019303">
    <property type="term" value="P:D-ribose catabolic process"/>
    <property type="evidence" value="ECO:0007669"/>
    <property type="project" value="UniProtKB-UniRule"/>
</dbReference>
<evidence type="ECO:0000256" key="6">
    <source>
        <dbReference type="ARBA" id="ARBA00022741"/>
    </source>
</evidence>
<evidence type="ECO:0000256" key="5">
    <source>
        <dbReference type="ARBA" id="ARBA00022723"/>
    </source>
</evidence>
<dbReference type="AlphaFoldDB" id="A0A949JWP7"/>
<dbReference type="PRINTS" id="PR00990">
    <property type="entry name" value="RIBOKINASE"/>
</dbReference>
<dbReference type="EC" id="2.7.1.15" evidence="2 12"/>
<feature type="binding site" evidence="12">
    <location>
        <position position="299"/>
    </location>
    <ligand>
        <name>K(+)</name>
        <dbReference type="ChEBI" id="CHEBI:29103"/>
    </ligand>
</feature>
<feature type="active site" description="Proton acceptor" evidence="12">
    <location>
        <position position="266"/>
    </location>
</feature>
<dbReference type="HAMAP" id="MF_01987">
    <property type="entry name" value="Ribokinase"/>
    <property type="match status" value="1"/>
</dbReference>
<evidence type="ECO:0000256" key="8">
    <source>
        <dbReference type="ARBA" id="ARBA00022840"/>
    </source>
</evidence>
<keyword evidence="9 12" id="KW-0460">Magnesium</keyword>
<dbReference type="SUPFAM" id="SSF53613">
    <property type="entry name" value="Ribokinase-like"/>
    <property type="match status" value="1"/>
</dbReference>
<feature type="binding site" evidence="12">
    <location>
        <position position="147"/>
    </location>
    <ligand>
        <name>substrate</name>
    </ligand>
</feature>
<dbReference type="PROSITE" id="PS00584">
    <property type="entry name" value="PFKB_KINASES_2"/>
    <property type="match status" value="1"/>
</dbReference>
<keyword evidence="10 12" id="KW-0630">Potassium</keyword>
<comment type="function">
    <text evidence="12">Catalyzes the phosphorylation of ribose at O-5 in a reaction requiring ATP and magnesium. The resulting D-ribose-5-phosphate can then be used either for sythesis of nucleotides, histidine, and tryptophan, or as a component of the pentose phosphate pathway.</text>
</comment>
<dbReference type="Gene3D" id="3.40.1190.20">
    <property type="match status" value="1"/>
</dbReference>
<feature type="binding site" evidence="12">
    <location>
        <position position="266"/>
    </location>
    <ligand>
        <name>substrate</name>
    </ligand>
</feature>
<evidence type="ECO:0000313" key="14">
    <source>
        <dbReference type="EMBL" id="MBU9735461.1"/>
    </source>
</evidence>
<evidence type="ECO:0000256" key="2">
    <source>
        <dbReference type="ARBA" id="ARBA00012035"/>
    </source>
</evidence>
<evidence type="ECO:0000256" key="10">
    <source>
        <dbReference type="ARBA" id="ARBA00022958"/>
    </source>
</evidence>
<protein>
    <recommendedName>
        <fullName evidence="3 12">Ribokinase</fullName>
        <shortName evidence="12">RK</shortName>
        <ecNumber evidence="2 12">2.7.1.15</ecNumber>
    </recommendedName>
</protein>
<comment type="subunit">
    <text evidence="12">Homodimer.</text>
</comment>
<dbReference type="InterPro" id="IPR002173">
    <property type="entry name" value="Carboh/pur_kinase_PfkB_CS"/>
</dbReference>
<dbReference type="PANTHER" id="PTHR10584:SF166">
    <property type="entry name" value="RIBOKINASE"/>
    <property type="match status" value="1"/>
</dbReference>
<comment type="similarity">
    <text evidence="12">Belongs to the carbohydrate kinase PfkB family. Ribokinase subfamily.</text>
</comment>
<feature type="binding site" evidence="12">
    <location>
        <begin position="234"/>
        <end position="239"/>
    </location>
    <ligand>
        <name>ATP</name>
        <dbReference type="ChEBI" id="CHEBI:30616"/>
    </ligand>
</feature>
<comment type="cofactor">
    <cofactor evidence="12">
        <name>Mg(2+)</name>
        <dbReference type="ChEBI" id="CHEBI:18420"/>
    </cofactor>
    <text evidence="12">Requires a divalent cation, most likely magnesium in vivo, as an electrophilic catalyst to aid phosphoryl group transfer. It is the chelate of the metal and the nucleotide that is the actual substrate.</text>
</comment>
<name>A0A949JWP7_9FIRM</name>
<feature type="binding site" evidence="12">
    <location>
        <position position="191"/>
    </location>
    <ligand>
        <name>ATP</name>
        <dbReference type="ChEBI" id="CHEBI:30616"/>
    </ligand>
</feature>
<keyword evidence="5 12" id="KW-0479">Metal-binding</keyword>
<reference evidence="14" key="1">
    <citation type="submission" date="2021-06" db="EMBL/GenBank/DDBJ databases">
        <title>Description of novel taxa of the family Lachnospiraceae.</title>
        <authorList>
            <person name="Chaplin A.V."/>
            <person name="Sokolova S.R."/>
            <person name="Pikina A.P."/>
            <person name="Korzhanova M."/>
            <person name="Belova V."/>
            <person name="Korostin D."/>
            <person name="Efimov B.A."/>
        </authorList>
    </citation>
    <scope>NUCLEOTIDE SEQUENCE</scope>
    <source>
        <strain evidence="14">ASD5720</strain>
    </source>
</reference>
<evidence type="ECO:0000256" key="7">
    <source>
        <dbReference type="ARBA" id="ARBA00022777"/>
    </source>
</evidence>
<evidence type="ECO:0000259" key="13">
    <source>
        <dbReference type="Pfam" id="PF00294"/>
    </source>
</evidence>
<comment type="caution">
    <text evidence="12">Lacks conserved residue(s) required for the propagation of feature annotation.</text>
</comment>
<comment type="catalytic activity">
    <reaction evidence="12">
        <text>D-ribose + ATP = D-ribose 5-phosphate + ADP + H(+)</text>
        <dbReference type="Rhea" id="RHEA:13697"/>
        <dbReference type="ChEBI" id="CHEBI:15378"/>
        <dbReference type="ChEBI" id="CHEBI:30616"/>
        <dbReference type="ChEBI" id="CHEBI:47013"/>
        <dbReference type="ChEBI" id="CHEBI:78346"/>
        <dbReference type="ChEBI" id="CHEBI:456216"/>
        <dbReference type="EC" id="2.7.1.15"/>
    </reaction>
</comment>